<keyword evidence="4 7" id="KW-0812">Transmembrane</keyword>
<dbReference type="InterPro" id="IPR007140">
    <property type="entry name" value="DUF350"/>
</dbReference>
<dbReference type="Pfam" id="PF03994">
    <property type="entry name" value="DUF350"/>
    <property type="match status" value="1"/>
</dbReference>
<keyword evidence="6 7" id="KW-0472">Membrane</keyword>
<evidence type="ECO:0000256" key="2">
    <source>
        <dbReference type="ARBA" id="ARBA00005779"/>
    </source>
</evidence>
<evidence type="ECO:0000256" key="7">
    <source>
        <dbReference type="SAM" id="Phobius"/>
    </source>
</evidence>
<comment type="subcellular location">
    <subcellularLocation>
        <location evidence="1">Cell membrane</location>
        <topology evidence="1">Multi-pass membrane protein</topology>
    </subcellularLocation>
</comment>
<feature type="transmembrane region" description="Helical" evidence="7">
    <location>
        <begin position="80"/>
        <end position="102"/>
    </location>
</feature>
<evidence type="ECO:0000256" key="6">
    <source>
        <dbReference type="ARBA" id="ARBA00023136"/>
    </source>
</evidence>
<evidence type="ECO:0000256" key="5">
    <source>
        <dbReference type="ARBA" id="ARBA00022989"/>
    </source>
</evidence>
<dbReference type="EMBL" id="JWLZ01000028">
    <property type="protein sequence ID" value="KHT65014.1"/>
    <property type="molecule type" value="Genomic_DNA"/>
</dbReference>
<evidence type="ECO:0000256" key="4">
    <source>
        <dbReference type="ARBA" id="ARBA00022692"/>
    </source>
</evidence>
<dbReference type="AlphaFoldDB" id="A0A0B9G8V3"/>
<name>A0A0B9G8V3_9GAMM</name>
<sequence length="138" mass="14768">MEVLTNSLAGLGAFLLYFALSLAFLLLFKFVYVRFTPHDEWKLVKEEQNIAAAIGLSGSIIGYCLAIAGAASNSVNLIDFAIWGVVALFAQLIAFAILRFGFMPKIVERIEAGEIPAGIVMAATSVSVGLLNAACMTY</sequence>
<dbReference type="PANTHER" id="PTHR40043:SF1">
    <property type="entry name" value="UPF0719 INNER MEMBRANE PROTEIN YJFL"/>
    <property type="match status" value="1"/>
</dbReference>
<protein>
    <submittedName>
        <fullName evidence="8">Membrane protein</fullName>
    </submittedName>
</protein>
<feature type="transmembrane region" description="Helical" evidence="7">
    <location>
        <begin position="49"/>
        <end position="68"/>
    </location>
</feature>
<feature type="transmembrane region" description="Helical" evidence="7">
    <location>
        <begin position="6"/>
        <end position="28"/>
    </location>
</feature>
<dbReference type="Proteomes" id="UP000031278">
    <property type="component" value="Unassembled WGS sequence"/>
</dbReference>
<comment type="caution">
    <text evidence="8">The sequence shown here is derived from an EMBL/GenBank/DDBJ whole genome shotgun (WGS) entry which is preliminary data.</text>
</comment>
<gene>
    <name evidence="8" type="ORF">RJ45_03310</name>
</gene>
<feature type="transmembrane region" description="Helical" evidence="7">
    <location>
        <begin position="114"/>
        <end position="134"/>
    </location>
</feature>
<evidence type="ECO:0000313" key="9">
    <source>
        <dbReference type="Proteomes" id="UP000031278"/>
    </source>
</evidence>
<proteinExistence type="inferred from homology"/>
<evidence type="ECO:0000256" key="3">
    <source>
        <dbReference type="ARBA" id="ARBA00022475"/>
    </source>
</evidence>
<accession>A0A0B9G8V3</accession>
<dbReference type="PANTHER" id="PTHR40043">
    <property type="entry name" value="UPF0719 INNER MEMBRANE PROTEIN YJFL"/>
    <property type="match status" value="1"/>
</dbReference>
<dbReference type="RefSeq" id="WP_039457990.1">
    <property type="nucleotide sequence ID" value="NZ_JWLZ01000028.1"/>
</dbReference>
<evidence type="ECO:0000256" key="1">
    <source>
        <dbReference type="ARBA" id="ARBA00004651"/>
    </source>
</evidence>
<comment type="similarity">
    <text evidence="2">Belongs to the UPF0719 family.</text>
</comment>
<keyword evidence="5 7" id="KW-1133">Transmembrane helix</keyword>
<reference evidence="8 9" key="1">
    <citation type="submission" date="2014-12" db="EMBL/GenBank/DDBJ databases">
        <title>Genome sequencing of Photobacterium gaetbulicola AD005a.</title>
        <authorList>
            <person name="Adrian T.G.S."/>
            <person name="Chan K.G."/>
        </authorList>
    </citation>
    <scope>NUCLEOTIDE SEQUENCE [LARGE SCALE GENOMIC DNA]</scope>
    <source>
        <strain evidence="8 9">AD005a</strain>
    </source>
</reference>
<evidence type="ECO:0000313" key="8">
    <source>
        <dbReference type="EMBL" id="KHT65014.1"/>
    </source>
</evidence>
<keyword evidence="3" id="KW-1003">Cell membrane</keyword>
<organism evidence="8 9">
    <name type="scientific">Photobacterium gaetbulicola</name>
    <dbReference type="NCBI Taxonomy" id="1295392"/>
    <lineage>
        <taxon>Bacteria</taxon>
        <taxon>Pseudomonadati</taxon>
        <taxon>Pseudomonadota</taxon>
        <taxon>Gammaproteobacteria</taxon>
        <taxon>Vibrionales</taxon>
        <taxon>Vibrionaceae</taxon>
        <taxon>Photobacterium</taxon>
    </lineage>
</organism>
<dbReference type="GO" id="GO:0005886">
    <property type="term" value="C:plasma membrane"/>
    <property type="evidence" value="ECO:0007669"/>
    <property type="project" value="UniProtKB-SubCell"/>
</dbReference>